<dbReference type="PANTHER" id="PTHR43649:SF30">
    <property type="entry name" value="ABC TRANSPORTER SUBSTRATE-BINDING PROTEIN"/>
    <property type="match status" value="1"/>
</dbReference>
<gene>
    <name evidence="2" type="ORF">HCN08_09400</name>
</gene>
<dbReference type="PANTHER" id="PTHR43649">
    <property type="entry name" value="ARABINOSE-BINDING PROTEIN-RELATED"/>
    <property type="match status" value="1"/>
</dbReference>
<keyword evidence="1" id="KW-0732">Signal</keyword>
<keyword evidence="3" id="KW-1185">Reference proteome</keyword>
<evidence type="ECO:0000313" key="2">
    <source>
        <dbReference type="EMBL" id="NJP43613.1"/>
    </source>
</evidence>
<dbReference type="Proteomes" id="UP000734511">
    <property type="component" value="Unassembled WGS sequence"/>
</dbReference>
<dbReference type="SUPFAM" id="SSF53850">
    <property type="entry name" value="Periplasmic binding protein-like II"/>
    <property type="match status" value="1"/>
</dbReference>
<dbReference type="InterPro" id="IPR050490">
    <property type="entry name" value="Bact_solute-bd_prot1"/>
</dbReference>
<dbReference type="EMBL" id="JAATEJ010000005">
    <property type="protein sequence ID" value="NJP43613.1"/>
    <property type="molecule type" value="Genomic_DNA"/>
</dbReference>
<evidence type="ECO:0000313" key="3">
    <source>
        <dbReference type="Proteomes" id="UP000734511"/>
    </source>
</evidence>
<evidence type="ECO:0000256" key="1">
    <source>
        <dbReference type="SAM" id="SignalP"/>
    </source>
</evidence>
<sequence length="439" mass="46679">MIRRRSLLGGAAATAAAAAASPLLAGCGSSSGSGAPRLDFLSLAWQEESVKANKALVSQWNAAHPEVQVRYVQGSWDDVHDQLLTSFEGGAAPDVIHDEGNDLTDFGSGGYLADLTGLLPAATRARIPGAAWDMARFADGLYGVPFLQEPRMLIANRTLLDKAGVHLPDAARPWTWQEFEDICKELSHGGSAARYGVAWPMSSPVSVTLNLAVTTGGRVLYATKDGRTQVRLDAADSAFPELVRRQVGADRSAPSSALGMSGGEVLPGFFAGRYAMLPLNLSYRQQIAQQAPKGFDWVTLPLPVGTGAPDGGRAQGVSPQTLSVSQSCKHKEAAAAFIDFMTQTPHLVQLATGDWMAPTGTDALRDPALTTDKLGWSTGMAVASHLVASPALGRRGYPEWSDKVATPALQEFYSGAISLESLRTKLVRDGNRVFDRYRS</sequence>
<dbReference type="PROSITE" id="PS51318">
    <property type="entry name" value="TAT"/>
    <property type="match status" value="1"/>
</dbReference>
<accession>A0ABX0ZPU7</accession>
<dbReference type="InterPro" id="IPR006311">
    <property type="entry name" value="TAT_signal"/>
</dbReference>
<dbReference type="Gene3D" id="3.40.190.10">
    <property type="entry name" value="Periplasmic binding protein-like II"/>
    <property type="match status" value="1"/>
</dbReference>
<feature type="chain" id="PRO_5046167967" evidence="1">
    <location>
        <begin position="26"/>
        <end position="439"/>
    </location>
</feature>
<protein>
    <submittedName>
        <fullName evidence="2">Sugar ABC transporter substrate-binding protein</fullName>
    </submittedName>
</protein>
<dbReference type="PROSITE" id="PS51257">
    <property type="entry name" value="PROKAR_LIPOPROTEIN"/>
    <property type="match status" value="1"/>
</dbReference>
<dbReference type="InterPro" id="IPR006059">
    <property type="entry name" value="SBP"/>
</dbReference>
<dbReference type="CDD" id="cd13585">
    <property type="entry name" value="PBP2_TMBP_like"/>
    <property type="match status" value="1"/>
</dbReference>
<dbReference type="Pfam" id="PF01547">
    <property type="entry name" value="SBP_bac_1"/>
    <property type="match status" value="1"/>
</dbReference>
<organism evidence="2 3">
    <name type="scientific">Actinacidiphila epipremni</name>
    <dbReference type="NCBI Taxonomy" id="2053013"/>
    <lineage>
        <taxon>Bacteria</taxon>
        <taxon>Bacillati</taxon>
        <taxon>Actinomycetota</taxon>
        <taxon>Actinomycetes</taxon>
        <taxon>Kitasatosporales</taxon>
        <taxon>Streptomycetaceae</taxon>
        <taxon>Actinacidiphila</taxon>
    </lineage>
</organism>
<reference evidence="2 3" key="1">
    <citation type="submission" date="2020-03" db="EMBL/GenBank/DDBJ databases">
        <title>WGS of actinomycetes isolated from Thailand.</title>
        <authorList>
            <person name="Thawai C."/>
        </authorList>
    </citation>
    <scope>NUCLEOTIDE SEQUENCE [LARGE SCALE GENOMIC DNA]</scope>
    <source>
        <strain evidence="2 3">PRB2-1</strain>
    </source>
</reference>
<name>A0ABX0ZPU7_9ACTN</name>
<feature type="signal peptide" evidence="1">
    <location>
        <begin position="1"/>
        <end position="25"/>
    </location>
</feature>
<proteinExistence type="predicted"/>
<comment type="caution">
    <text evidence="2">The sequence shown here is derived from an EMBL/GenBank/DDBJ whole genome shotgun (WGS) entry which is preliminary data.</text>
</comment>